<protein>
    <submittedName>
        <fullName evidence="3">Uncharacterized protein</fullName>
    </submittedName>
</protein>
<keyword evidence="2" id="KW-1133">Transmembrane helix</keyword>
<dbReference type="Proteomes" id="UP000316859">
    <property type="component" value="Unassembled WGS sequence"/>
</dbReference>
<reference evidence="3 4" key="1">
    <citation type="submission" date="2019-07" db="EMBL/GenBank/DDBJ databases">
        <title>Draft genome of C. aurimucosum strain 2299.</title>
        <authorList>
            <person name="Pacheco L.G.C."/>
            <person name="Aguiar E.R.G.R."/>
            <person name="Santos C.S."/>
            <person name="Rocha D.J.P.G."/>
            <person name="Sant'Anna L.O."/>
            <person name="Mattos-Guaraldi A.L."/>
            <person name="Santos L.S."/>
        </authorList>
    </citation>
    <scope>NUCLEOTIDE SEQUENCE [LARGE SCALE GENOMIC DNA]</scope>
    <source>
        <strain evidence="3 4">2299</strain>
    </source>
</reference>
<sequence>MNNEFFQAITWAYLLYIIIPIYVSWGFFWISEKREERRRRKELDELIAKEKERFERLKEDLGQ</sequence>
<keyword evidence="1" id="KW-0175">Coiled coil</keyword>
<feature type="coiled-coil region" evidence="1">
    <location>
        <begin position="33"/>
        <end position="60"/>
    </location>
</feature>
<name>A0ABY3CTC4_9CORY</name>
<feature type="transmembrane region" description="Helical" evidence="2">
    <location>
        <begin position="12"/>
        <end position="31"/>
    </location>
</feature>
<gene>
    <name evidence="3" type="ORF">FNY88_10870</name>
</gene>
<dbReference type="RefSeq" id="WP_144015009.1">
    <property type="nucleotide sequence ID" value="NZ_VKDI01000028.1"/>
</dbReference>
<evidence type="ECO:0000313" key="3">
    <source>
        <dbReference type="EMBL" id="TRX47080.1"/>
    </source>
</evidence>
<accession>A0ABY3CTC4</accession>
<keyword evidence="4" id="KW-1185">Reference proteome</keyword>
<dbReference type="EMBL" id="VKDI01000028">
    <property type="protein sequence ID" value="TRX47080.1"/>
    <property type="molecule type" value="Genomic_DNA"/>
</dbReference>
<organism evidence="3 4">
    <name type="scientific">Corynebacterium guaraldiae</name>
    <dbReference type="NCBI Taxonomy" id="3051103"/>
    <lineage>
        <taxon>Bacteria</taxon>
        <taxon>Bacillati</taxon>
        <taxon>Actinomycetota</taxon>
        <taxon>Actinomycetes</taxon>
        <taxon>Mycobacteriales</taxon>
        <taxon>Corynebacteriaceae</taxon>
        <taxon>Corynebacterium</taxon>
    </lineage>
</organism>
<evidence type="ECO:0000313" key="4">
    <source>
        <dbReference type="Proteomes" id="UP000316859"/>
    </source>
</evidence>
<evidence type="ECO:0000256" key="2">
    <source>
        <dbReference type="SAM" id="Phobius"/>
    </source>
</evidence>
<keyword evidence="2" id="KW-0812">Transmembrane</keyword>
<proteinExistence type="predicted"/>
<comment type="caution">
    <text evidence="3">The sequence shown here is derived from an EMBL/GenBank/DDBJ whole genome shotgun (WGS) entry which is preliminary data.</text>
</comment>
<keyword evidence="2" id="KW-0472">Membrane</keyword>
<evidence type="ECO:0000256" key="1">
    <source>
        <dbReference type="SAM" id="Coils"/>
    </source>
</evidence>